<dbReference type="RefSeq" id="WP_204394809.1">
    <property type="nucleotide sequence ID" value="NZ_JAFBBW010000001.1"/>
</dbReference>
<feature type="transmembrane region" description="Helical" evidence="7">
    <location>
        <begin position="248"/>
        <end position="269"/>
    </location>
</feature>
<comment type="similarity">
    <text evidence="2">Belongs to the acyltransferase 3 family.</text>
</comment>
<dbReference type="Pfam" id="PF01757">
    <property type="entry name" value="Acyl_transf_3"/>
    <property type="match status" value="1"/>
</dbReference>
<evidence type="ECO:0000256" key="2">
    <source>
        <dbReference type="ARBA" id="ARBA00007400"/>
    </source>
</evidence>
<proteinExistence type="inferred from homology"/>
<organism evidence="9 10">
    <name type="scientific">Agromyces aurantiacus</name>
    <dbReference type="NCBI Taxonomy" id="165814"/>
    <lineage>
        <taxon>Bacteria</taxon>
        <taxon>Bacillati</taxon>
        <taxon>Actinomycetota</taxon>
        <taxon>Actinomycetes</taxon>
        <taxon>Micrococcales</taxon>
        <taxon>Microbacteriaceae</taxon>
        <taxon>Agromyces</taxon>
    </lineage>
</organism>
<evidence type="ECO:0000256" key="1">
    <source>
        <dbReference type="ARBA" id="ARBA00004651"/>
    </source>
</evidence>
<comment type="caution">
    <text evidence="9">The sequence shown here is derived from an EMBL/GenBank/DDBJ whole genome shotgun (WGS) entry which is preliminary data.</text>
</comment>
<keyword evidence="9" id="KW-0808">Transferase</keyword>
<feature type="transmembrane region" description="Helical" evidence="7">
    <location>
        <begin position="275"/>
        <end position="301"/>
    </location>
</feature>
<keyword evidence="4 7" id="KW-0812">Transmembrane</keyword>
<keyword evidence="3" id="KW-1003">Cell membrane</keyword>
<dbReference type="PANTHER" id="PTHR40074">
    <property type="entry name" value="O-ACETYLTRANSFERASE WECH"/>
    <property type="match status" value="1"/>
</dbReference>
<keyword evidence="6 7" id="KW-0472">Membrane</keyword>
<keyword evidence="9" id="KW-0012">Acyltransferase</keyword>
<evidence type="ECO:0000256" key="6">
    <source>
        <dbReference type="ARBA" id="ARBA00023136"/>
    </source>
</evidence>
<evidence type="ECO:0000256" key="4">
    <source>
        <dbReference type="ARBA" id="ARBA00022692"/>
    </source>
</evidence>
<dbReference type="InterPro" id="IPR002656">
    <property type="entry name" value="Acyl_transf_3_dom"/>
</dbReference>
<feature type="transmembrane region" description="Helical" evidence="7">
    <location>
        <begin position="155"/>
        <end position="173"/>
    </location>
</feature>
<keyword evidence="5 7" id="KW-1133">Transmembrane helix</keyword>
<feature type="domain" description="Acyltransferase 3" evidence="8">
    <location>
        <begin position="9"/>
        <end position="291"/>
    </location>
</feature>
<gene>
    <name evidence="9" type="ORF">ACFPER_15145</name>
</gene>
<feature type="transmembrane region" description="Helical" evidence="7">
    <location>
        <begin position="13"/>
        <end position="30"/>
    </location>
</feature>
<dbReference type="PANTHER" id="PTHR40074:SF2">
    <property type="entry name" value="O-ACETYLTRANSFERASE WECH"/>
    <property type="match status" value="1"/>
</dbReference>
<feature type="transmembrane region" description="Helical" evidence="7">
    <location>
        <begin position="81"/>
        <end position="100"/>
    </location>
</feature>
<dbReference type="GO" id="GO:0016746">
    <property type="term" value="F:acyltransferase activity"/>
    <property type="evidence" value="ECO:0007669"/>
    <property type="project" value="UniProtKB-KW"/>
</dbReference>
<evidence type="ECO:0000256" key="7">
    <source>
        <dbReference type="SAM" id="Phobius"/>
    </source>
</evidence>
<feature type="transmembrane region" description="Helical" evidence="7">
    <location>
        <begin position="42"/>
        <end position="61"/>
    </location>
</feature>
<dbReference type="Proteomes" id="UP001595960">
    <property type="component" value="Unassembled WGS sequence"/>
</dbReference>
<accession>A0ABV9R967</accession>
<sequence>MIPSGQRHHWMDALRGAAVLLVALWHAFSIPYRETPPGIEWAFDFLSVYRIPLLMFLSGLLLDHSLSKPVSAYVGGKLRRIAWPLLVWSLVLILIAWRAAKPDSVGFWFGEDSHLWYLGVLLVCYAIGFLTRWVHPVVFLIVGVPAMELVQTENWLINSTLWFGLFFFAGATMSRWLAWWLARGPVLPSIALLAASAWAAYSATVHGYAPVAHWRPLAFSLAGVIGLVWFAARMRRARWLEWVGQRSIVFYVAHVPFIWIVTVLAVGSLPPPVTYALVLVVTGAGCWMLARHLAGSILFVFPRLPVRRRPEAAGEPLATPPGS</sequence>
<keyword evidence="10" id="KW-1185">Reference proteome</keyword>
<evidence type="ECO:0000256" key="3">
    <source>
        <dbReference type="ARBA" id="ARBA00022475"/>
    </source>
</evidence>
<evidence type="ECO:0000313" key="10">
    <source>
        <dbReference type="Proteomes" id="UP001595960"/>
    </source>
</evidence>
<evidence type="ECO:0000313" key="9">
    <source>
        <dbReference type="EMBL" id="MFC4830139.1"/>
    </source>
</evidence>
<comment type="subcellular location">
    <subcellularLocation>
        <location evidence="1">Cell membrane</location>
        <topology evidence="1">Multi-pass membrane protein</topology>
    </subcellularLocation>
</comment>
<dbReference type="EMBL" id="JBHSJC010000002">
    <property type="protein sequence ID" value="MFC4830139.1"/>
    <property type="molecule type" value="Genomic_DNA"/>
</dbReference>
<feature type="transmembrane region" description="Helical" evidence="7">
    <location>
        <begin position="213"/>
        <end position="232"/>
    </location>
</feature>
<evidence type="ECO:0000259" key="8">
    <source>
        <dbReference type="Pfam" id="PF01757"/>
    </source>
</evidence>
<name>A0ABV9R967_9MICO</name>
<feature type="transmembrane region" description="Helical" evidence="7">
    <location>
        <begin position="115"/>
        <end position="135"/>
    </location>
</feature>
<evidence type="ECO:0000256" key="5">
    <source>
        <dbReference type="ARBA" id="ARBA00022989"/>
    </source>
</evidence>
<reference evidence="10" key="1">
    <citation type="journal article" date="2019" name="Int. J. Syst. Evol. Microbiol.">
        <title>The Global Catalogue of Microorganisms (GCM) 10K type strain sequencing project: providing services to taxonomists for standard genome sequencing and annotation.</title>
        <authorList>
            <consortium name="The Broad Institute Genomics Platform"/>
            <consortium name="The Broad Institute Genome Sequencing Center for Infectious Disease"/>
            <person name="Wu L."/>
            <person name="Ma J."/>
        </authorList>
    </citation>
    <scope>NUCLEOTIDE SEQUENCE [LARGE SCALE GENOMIC DNA]</scope>
    <source>
        <strain evidence="10">CGMCC 1.12192</strain>
    </source>
</reference>
<protein>
    <submittedName>
        <fullName evidence="9">Acyltransferase family protein</fullName>
    </submittedName>
</protein>